<sequence length="448" mass="47827">MTDDARADSPGLDFATRQIHAGETLDADFGARVGPVYQTAGYVFPTFDEAAARFAGESTGRAYSRTENPTNALAGRRLADLEGGRGGIVVGSGQAAISVAIFALVEQGDRILATSSLYEGTKQLFTGSMTRQGVVFDFLPEQASDEQWIAAITPRTRAIYTETIPNPKNDVVDLERLARIAHDAGIPLIVDSTVATPYLCRPIEWGADIVIHSTSKWLAGHGAVIGGAIIDAGRFDWAANVERFPRLSEPLIAGGPTFVERFGKGAYLAYLKSVSVLDYGPTVPPTSTLLLLHGIETLSLRMERHVANAQRIAEWLERQPEVASVDYAGLPSSPFFDRATKYLPLGAGSIVSIDLVGGLSAARSFLEGLTLISHMTHIGDVRTLAIHMGTTISGRLTEEQRLAAGITPGLVRLSIGIEGPDDIIADLQRGLAASDPIEMPLSVPIRAV</sequence>
<evidence type="ECO:0000256" key="5">
    <source>
        <dbReference type="ARBA" id="ARBA00047175"/>
    </source>
</evidence>
<dbReference type="Pfam" id="PF01053">
    <property type="entry name" value="Cys_Met_Meta_PP"/>
    <property type="match status" value="1"/>
</dbReference>
<dbReference type="OrthoDB" id="9780685at2"/>
<dbReference type="SUPFAM" id="SSF53383">
    <property type="entry name" value="PLP-dependent transferases"/>
    <property type="match status" value="1"/>
</dbReference>
<dbReference type="FunFam" id="3.40.640.10:FF:000046">
    <property type="entry name" value="Cystathionine gamma-lyase"/>
    <property type="match status" value="1"/>
</dbReference>
<comment type="cofactor">
    <cofactor evidence="1 10">
        <name>pyridoxal 5'-phosphate</name>
        <dbReference type="ChEBI" id="CHEBI:597326"/>
    </cofactor>
</comment>
<dbReference type="GO" id="GO:0006535">
    <property type="term" value="P:cysteine biosynthetic process from serine"/>
    <property type="evidence" value="ECO:0007669"/>
    <property type="project" value="TreeGrafter"/>
</dbReference>
<evidence type="ECO:0000256" key="9">
    <source>
        <dbReference type="PIRSR" id="PIRSR001434-2"/>
    </source>
</evidence>
<evidence type="ECO:0000313" key="11">
    <source>
        <dbReference type="EMBL" id="THG29839.1"/>
    </source>
</evidence>
<organism evidence="11 12">
    <name type="scientific">Naasia lichenicola</name>
    <dbReference type="NCBI Taxonomy" id="2565933"/>
    <lineage>
        <taxon>Bacteria</taxon>
        <taxon>Bacillati</taxon>
        <taxon>Actinomycetota</taxon>
        <taxon>Actinomycetes</taxon>
        <taxon>Micrococcales</taxon>
        <taxon>Microbacteriaceae</taxon>
        <taxon>Naasia</taxon>
    </lineage>
</organism>
<dbReference type="PIRSF" id="PIRSF001434">
    <property type="entry name" value="CGS"/>
    <property type="match status" value="1"/>
</dbReference>
<gene>
    <name evidence="11" type="ORF">E6C64_14395</name>
</gene>
<dbReference type="GO" id="GO:0030170">
    <property type="term" value="F:pyridoxal phosphate binding"/>
    <property type="evidence" value="ECO:0007669"/>
    <property type="project" value="InterPro"/>
</dbReference>
<evidence type="ECO:0000256" key="4">
    <source>
        <dbReference type="ARBA" id="ARBA00022898"/>
    </source>
</evidence>
<dbReference type="GO" id="GO:0003961">
    <property type="term" value="F:O-acetylhomoserine aminocarboxypropyltransferase activity"/>
    <property type="evidence" value="ECO:0007669"/>
    <property type="project" value="TreeGrafter"/>
</dbReference>
<evidence type="ECO:0000256" key="8">
    <source>
        <dbReference type="ARBA" id="ARBA00052699"/>
    </source>
</evidence>
<dbReference type="InterPro" id="IPR000277">
    <property type="entry name" value="Cys/Met-Metab_PyrdxlP-dep_enz"/>
</dbReference>
<dbReference type="Gene3D" id="3.40.640.10">
    <property type="entry name" value="Type I PLP-dependent aspartate aminotransferase-like (Major domain)"/>
    <property type="match status" value="1"/>
</dbReference>
<comment type="caution">
    <text evidence="11">The sequence shown here is derived from an EMBL/GenBank/DDBJ whole genome shotgun (WGS) entry which is preliminary data.</text>
</comment>
<dbReference type="GO" id="GO:0005737">
    <property type="term" value="C:cytoplasm"/>
    <property type="evidence" value="ECO:0007669"/>
    <property type="project" value="TreeGrafter"/>
</dbReference>
<dbReference type="Gene3D" id="3.90.1150.10">
    <property type="entry name" value="Aspartate Aminotransferase, domain 1"/>
    <property type="match status" value="1"/>
</dbReference>
<evidence type="ECO:0000256" key="7">
    <source>
        <dbReference type="ARBA" id="ARBA00048780"/>
    </source>
</evidence>
<evidence type="ECO:0000256" key="6">
    <source>
        <dbReference type="ARBA" id="ARBA00047199"/>
    </source>
</evidence>
<evidence type="ECO:0000256" key="1">
    <source>
        <dbReference type="ARBA" id="ARBA00001933"/>
    </source>
</evidence>
<dbReference type="InterPro" id="IPR015424">
    <property type="entry name" value="PyrdxlP-dep_Trfase"/>
</dbReference>
<dbReference type="GO" id="GO:0019346">
    <property type="term" value="P:transsulfuration"/>
    <property type="evidence" value="ECO:0007669"/>
    <property type="project" value="InterPro"/>
</dbReference>
<feature type="modified residue" description="N6-(pyridoxal phosphate)lysine" evidence="9">
    <location>
        <position position="216"/>
    </location>
</feature>
<protein>
    <recommendedName>
        <fullName evidence="5">homocysteine desulfhydrase</fullName>
        <ecNumber evidence="5">4.4.1.2</ecNumber>
    </recommendedName>
    <alternativeName>
        <fullName evidence="6">Homocysteine desulfhydrase</fullName>
    </alternativeName>
</protein>
<dbReference type="GO" id="GO:0047982">
    <property type="term" value="F:homocysteine desulfhydrase activity"/>
    <property type="evidence" value="ECO:0007669"/>
    <property type="project" value="UniProtKB-EC"/>
</dbReference>
<evidence type="ECO:0000313" key="12">
    <source>
        <dbReference type="Proteomes" id="UP000309133"/>
    </source>
</evidence>
<keyword evidence="4 9" id="KW-0663">Pyridoxal phosphate</keyword>
<dbReference type="EC" id="4.4.1.2" evidence="5"/>
<evidence type="ECO:0000256" key="10">
    <source>
        <dbReference type="RuleBase" id="RU362118"/>
    </source>
</evidence>
<dbReference type="GO" id="GO:0004124">
    <property type="term" value="F:cysteine synthase activity"/>
    <property type="evidence" value="ECO:0007669"/>
    <property type="project" value="TreeGrafter"/>
</dbReference>
<dbReference type="RefSeq" id="WP_136428168.1">
    <property type="nucleotide sequence ID" value="NZ_SSSM01000005.1"/>
</dbReference>
<accession>A0A4S4FHS0</accession>
<name>A0A4S4FHS0_9MICO</name>
<reference evidence="11 12" key="1">
    <citation type="submission" date="2019-04" db="EMBL/GenBank/DDBJ databases">
        <authorList>
            <person name="Jiang L."/>
        </authorList>
    </citation>
    <scope>NUCLEOTIDE SEQUENCE [LARGE SCALE GENOMIC DNA]</scope>
    <source>
        <strain evidence="11 12">YIM 131853</strain>
    </source>
</reference>
<keyword evidence="3 11" id="KW-0808">Transferase</keyword>
<evidence type="ECO:0000256" key="2">
    <source>
        <dbReference type="ARBA" id="ARBA00009077"/>
    </source>
</evidence>
<dbReference type="InterPro" id="IPR015422">
    <property type="entry name" value="PyrdxlP-dep_Trfase_small"/>
</dbReference>
<keyword evidence="12" id="KW-1185">Reference proteome</keyword>
<dbReference type="GO" id="GO:0071269">
    <property type="term" value="P:L-homocysteine biosynthetic process"/>
    <property type="evidence" value="ECO:0007669"/>
    <property type="project" value="TreeGrafter"/>
</dbReference>
<comment type="similarity">
    <text evidence="2 10">Belongs to the trans-sulfuration enzymes family.</text>
</comment>
<dbReference type="InterPro" id="IPR006235">
    <property type="entry name" value="OAc-hSer/O-AcSer_sulfhydrylase"/>
</dbReference>
<comment type="catalytic activity">
    <reaction evidence="8">
        <text>L-methionine + H2O = methanethiol + 2-oxobutanoate + NH4(+)</text>
        <dbReference type="Rhea" id="RHEA:23800"/>
        <dbReference type="ChEBI" id="CHEBI:15377"/>
        <dbReference type="ChEBI" id="CHEBI:16007"/>
        <dbReference type="ChEBI" id="CHEBI:16763"/>
        <dbReference type="ChEBI" id="CHEBI:28938"/>
        <dbReference type="ChEBI" id="CHEBI:57844"/>
        <dbReference type="EC" id="4.4.1.11"/>
    </reaction>
    <physiologicalReaction direction="left-to-right" evidence="8">
        <dbReference type="Rhea" id="RHEA:23801"/>
    </physiologicalReaction>
</comment>
<dbReference type="AlphaFoldDB" id="A0A4S4FHS0"/>
<dbReference type="CDD" id="cd00614">
    <property type="entry name" value="CGS_like"/>
    <property type="match status" value="1"/>
</dbReference>
<dbReference type="PANTHER" id="PTHR43797">
    <property type="entry name" value="HOMOCYSTEINE/CYSTEINE SYNTHASE"/>
    <property type="match status" value="1"/>
</dbReference>
<dbReference type="InterPro" id="IPR015421">
    <property type="entry name" value="PyrdxlP-dep_Trfase_major"/>
</dbReference>
<dbReference type="GO" id="GO:0018826">
    <property type="term" value="F:methionine gamma-lyase activity"/>
    <property type="evidence" value="ECO:0007669"/>
    <property type="project" value="UniProtKB-EC"/>
</dbReference>
<dbReference type="EMBL" id="SSSM01000005">
    <property type="protein sequence ID" value="THG29839.1"/>
    <property type="molecule type" value="Genomic_DNA"/>
</dbReference>
<proteinExistence type="inferred from homology"/>
<evidence type="ECO:0000256" key="3">
    <source>
        <dbReference type="ARBA" id="ARBA00022679"/>
    </source>
</evidence>
<dbReference type="Proteomes" id="UP000309133">
    <property type="component" value="Unassembled WGS sequence"/>
</dbReference>
<dbReference type="PANTHER" id="PTHR43797:SF2">
    <property type="entry name" value="HOMOCYSTEINE_CYSTEINE SYNTHASE"/>
    <property type="match status" value="1"/>
</dbReference>
<comment type="catalytic activity">
    <reaction evidence="7">
        <text>L-homocysteine + H2O = 2-oxobutanoate + hydrogen sulfide + NH4(+) + H(+)</text>
        <dbReference type="Rhea" id="RHEA:14501"/>
        <dbReference type="ChEBI" id="CHEBI:15377"/>
        <dbReference type="ChEBI" id="CHEBI:15378"/>
        <dbReference type="ChEBI" id="CHEBI:16763"/>
        <dbReference type="ChEBI" id="CHEBI:28938"/>
        <dbReference type="ChEBI" id="CHEBI:29919"/>
        <dbReference type="ChEBI" id="CHEBI:58199"/>
        <dbReference type="EC" id="4.4.1.2"/>
    </reaction>
    <physiologicalReaction direction="left-to-right" evidence="7">
        <dbReference type="Rhea" id="RHEA:14502"/>
    </physiologicalReaction>
</comment>